<evidence type="ECO:0000313" key="3">
    <source>
        <dbReference type="Proteomes" id="UP000199398"/>
    </source>
</evidence>
<dbReference type="InterPro" id="IPR027417">
    <property type="entry name" value="P-loop_NTPase"/>
</dbReference>
<organism evidence="2 3">
    <name type="scientific">Saccharopolyspora antimicrobica</name>
    <dbReference type="NCBI Taxonomy" id="455193"/>
    <lineage>
        <taxon>Bacteria</taxon>
        <taxon>Bacillati</taxon>
        <taxon>Actinomycetota</taxon>
        <taxon>Actinomycetes</taxon>
        <taxon>Pseudonocardiales</taxon>
        <taxon>Pseudonocardiaceae</taxon>
        <taxon>Saccharopolyspora</taxon>
    </lineage>
</organism>
<evidence type="ECO:0000313" key="2">
    <source>
        <dbReference type="EMBL" id="SFP02135.1"/>
    </source>
</evidence>
<dbReference type="EMBL" id="RBXX01000002">
    <property type="protein sequence ID" value="RKT89058.1"/>
    <property type="molecule type" value="Genomic_DNA"/>
</dbReference>
<dbReference type="Proteomes" id="UP000199398">
    <property type="component" value="Unassembled WGS sequence"/>
</dbReference>
<evidence type="ECO:0000313" key="4">
    <source>
        <dbReference type="Proteomes" id="UP000270697"/>
    </source>
</evidence>
<keyword evidence="4" id="KW-1185">Reference proteome</keyword>
<dbReference type="STRING" id="455193.SAMN05421805_13425"/>
<proteinExistence type="predicted"/>
<dbReference type="Gene3D" id="3.40.50.300">
    <property type="entry name" value="P-loop containing nucleotide triphosphate hydrolases"/>
    <property type="match status" value="1"/>
</dbReference>
<dbReference type="Proteomes" id="UP000270697">
    <property type="component" value="Unassembled WGS sequence"/>
</dbReference>
<dbReference type="OrthoDB" id="9781848at2"/>
<dbReference type="SUPFAM" id="SSF52540">
    <property type="entry name" value="P-loop containing nucleoside triphosphate hydrolases"/>
    <property type="match status" value="1"/>
</dbReference>
<reference evidence="1 4" key="2">
    <citation type="submission" date="2018-10" db="EMBL/GenBank/DDBJ databases">
        <title>Sequencing the genomes of 1000 actinobacteria strains.</title>
        <authorList>
            <person name="Klenk H.-P."/>
        </authorList>
    </citation>
    <scope>NUCLEOTIDE SEQUENCE [LARGE SCALE GENOMIC DNA]</scope>
    <source>
        <strain evidence="1 4">DSM 45119</strain>
    </source>
</reference>
<dbReference type="AlphaFoldDB" id="A0A1I5LXY9"/>
<dbReference type="EMBL" id="FOUP01000034">
    <property type="protein sequence ID" value="SFP02135.1"/>
    <property type="molecule type" value="Genomic_DNA"/>
</dbReference>
<gene>
    <name evidence="1" type="ORF">ATL45_7504</name>
    <name evidence="2" type="ORF">SAMN05421805_13425</name>
</gene>
<accession>A0A1I5LXY9</accession>
<dbReference type="RefSeq" id="WP_093160873.1">
    <property type="nucleotide sequence ID" value="NZ_FOUP01000034.1"/>
</dbReference>
<reference evidence="2 3" key="1">
    <citation type="submission" date="2016-10" db="EMBL/GenBank/DDBJ databases">
        <authorList>
            <person name="de Groot N.N."/>
        </authorList>
    </citation>
    <scope>NUCLEOTIDE SEQUENCE [LARGE SCALE GENOMIC DNA]</scope>
    <source>
        <strain evidence="2 3">CPCC 201259</strain>
    </source>
</reference>
<sequence length="181" mass="19716">MGSVGSSSTRLVVLRGNSGSGKSSIASAVRAQLGRTCALVPQDVMRRTVLRERDVANGFNIGLISMVARYALDCGYHVIVEGILSAERYATMLAELARDHRGTTTFYYLDVSFAETARRHETRPQAAEFDSTEMLGWYRHLDLLGVPGERIIAEESSLESSVRRVLSEAFGVGEPFASPGT</sequence>
<evidence type="ECO:0000313" key="1">
    <source>
        <dbReference type="EMBL" id="RKT89058.1"/>
    </source>
</evidence>
<dbReference type="Pfam" id="PF13671">
    <property type="entry name" value="AAA_33"/>
    <property type="match status" value="1"/>
</dbReference>
<protein>
    <submittedName>
        <fullName evidence="2">AAA domain-containing protein</fullName>
    </submittedName>
</protein>
<name>A0A1I5LXY9_9PSEU</name>